<dbReference type="Pfam" id="PF00857">
    <property type="entry name" value="Isochorismatase"/>
    <property type="match status" value="1"/>
</dbReference>
<name>A0A1W6ZRD5_9HYPH</name>
<keyword evidence="1" id="KW-0378">Hydrolase</keyword>
<evidence type="ECO:0000259" key="2">
    <source>
        <dbReference type="Pfam" id="PF00857"/>
    </source>
</evidence>
<sequence>MEKRPMHKLSMPPELIERVTKRAGRPHPFDVIDPAKTAFVVIDMQNYFMKPGFMGEVPEAREIVPNVNRMAAALRTRGGHVVWVKNATNGTRENWSVMHDCLMTPQNRDLRYATMDVAHEGHSLWPELEVRPEDSQIAKSRFSAFIEGSSNIVSCLRQSGIDTLLIGGTATNICCESSARDAMMLNFKVTMVADALATYSDAEHNASLATFYSIFGDVQTVDEAIASLDRGRSMAAA</sequence>
<evidence type="ECO:0000313" key="4">
    <source>
        <dbReference type="Proteomes" id="UP000194137"/>
    </source>
</evidence>
<dbReference type="InterPro" id="IPR000868">
    <property type="entry name" value="Isochorismatase-like_dom"/>
</dbReference>
<evidence type="ECO:0000256" key="1">
    <source>
        <dbReference type="ARBA" id="ARBA00022801"/>
    </source>
</evidence>
<dbReference type="Proteomes" id="UP000194137">
    <property type="component" value="Chromosome"/>
</dbReference>
<reference evidence="3 4" key="1">
    <citation type="submission" date="2017-05" db="EMBL/GenBank/DDBJ databases">
        <title>Full genome sequence of Pseudorhodoplanes sinuspersici.</title>
        <authorList>
            <person name="Dastgheib S.M.M."/>
            <person name="Shavandi M."/>
            <person name="Tirandaz H."/>
        </authorList>
    </citation>
    <scope>NUCLEOTIDE SEQUENCE [LARGE SCALE GENOMIC DNA]</scope>
    <source>
        <strain evidence="3 4">RIPI110</strain>
    </source>
</reference>
<proteinExistence type="predicted"/>
<dbReference type="GO" id="GO:0016787">
    <property type="term" value="F:hydrolase activity"/>
    <property type="evidence" value="ECO:0007669"/>
    <property type="project" value="UniProtKB-KW"/>
</dbReference>
<dbReference type="CDD" id="cd00431">
    <property type="entry name" value="cysteine_hydrolases"/>
    <property type="match status" value="1"/>
</dbReference>
<dbReference type="InterPro" id="IPR050272">
    <property type="entry name" value="Isochorismatase-like_hydrls"/>
</dbReference>
<dbReference type="InterPro" id="IPR036380">
    <property type="entry name" value="Isochorismatase-like_sf"/>
</dbReference>
<dbReference type="EMBL" id="CP021112">
    <property type="protein sequence ID" value="ARP99807.1"/>
    <property type="molecule type" value="Genomic_DNA"/>
</dbReference>
<dbReference type="AlphaFoldDB" id="A0A1W6ZRD5"/>
<dbReference type="KEGG" id="psin:CAK95_12490"/>
<protein>
    <recommendedName>
        <fullName evidence="2">Isochorismatase-like domain-containing protein</fullName>
    </recommendedName>
</protein>
<dbReference type="PANTHER" id="PTHR43540">
    <property type="entry name" value="PEROXYUREIDOACRYLATE/UREIDOACRYLATE AMIDOHYDROLASE-RELATED"/>
    <property type="match status" value="1"/>
</dbReference>
<evidence type="ECO:0000313" key="3">
    <source>
        <dbReference type="EMBL" id="ARP99807.1"/>
    </source>
</evidence>
<dbReference type="PANTHER" id="PTHR43540:SF6">
    <property type="entry name" value="ISOCHORISMATASE-LIKE DOMAIN-CONTAINING PROTEIN"/>
    <property type="match status" value="1"/>
</dbReference>
<accession>A0A1W6ZRD5</accession>
<feature type="domain" description="Isochorismatase-like" evidence="2">
    <location>
        <begin position="37"/>
        <end position="223"/>
    </location>
</feature>
<keyword evidence="4" id="KW-1185">Reference proteome</keyword>
<dbReference type="Gene3D" id="3.40.50.850">
    <property type="entry name" value="Isochorismatase-like"/>
    <property type="match status" value="1"/>
</dbReference>
<dbReference type="STRING" id="1235591.CAK95_12490"/>
<organism evidence="3 4">
    <name type="scientific">Pseudorhodoplanes sinuspersici</name>
    <dbReference type="NCBI Taxonomy" id="1235591"/>
    <lineage>
        <taxon>Bacteria</taxon>
        <taxon>Pseudomonadati</taxon>
        <taxon>Pseudomonadota</taxon>
        <taxon>Alphaproteobacteria</taxon>
        <taxon>Hyphomicrobiales</taxon>
        <taxon>Pseudorhodoplanes</taxon>
    </lineage>
</organism>
<dbReference type="SUPFAM" id="SSF52499">
    <property type="entry name" value="Isochorismatase-like hydrolases"/>
    <property type="match status" value="1"/>
</dbReference>
<gene>
    <name evidence="3" type="ORF">CAK95_12490</name>
</gene>